<keyword evidence="3 6" id="KW-0032">Aminotransferase</keyword>
<name>A0A134A353_9BACL</name>
<dbReference type="Gene3D" id="3.90.1150.10">
    <property type="entry name" value="Aspartate Aminotransferase, domain 1"/>
    <property type="match status" value="1"/>
</dbReference>
<dbReference type="InterPro" id="IPR004839">
    <property type="entry name" value="Aminotransferase_I/II_large"/>
</dbReference>
<dbReference type="InterPro" id="IPR015422">
    <property type="entry name" value="PyrdxlP-dep_Trfase_small"/>
</dbReference>
<dbReference type="RefSeq" id="WP_060913763.1">
    <property type="nucleotide sequence ID" value="NZ_KQ959933.1"/>
</dbReference>
<dbReference type="GO" id="GO:0006520">
    <property type="term" value="P:amino acid metabolic process"/>
    <property type="evidence" value="ECO:0007669"/>
    <property type="project" value="InterPro"/>
</dbReference>
<dbReference type="PANTHER" id="PTHR46383">
    <property type="entry name" value="ASPARTATE AMINOTRANSFERASE"/>
    <property type="match status" value="1"/>
</dbReference>
<evidence type="ECO:0000256" key="4">
    <source>
        <dbReference type="ARBA" id="ARBA00022679"/>
    </source>
</evidence>
<comment type="caution">
    <text evidence="8">The sequence shown here is derived from an EMBL/GenBank/DDBJ whole genome shotgun (WGS) entry which is preliminary data.</text>
</comment>
<organism evidence="8 9">
    <name type="scientific">Gemella haemolysans</name>
    <dbReference type="NCBI Taxonomy" id="1379"/>
    <lineage>
        <taxon>Bacteria</taxon>
        <taxon>Bacillati</taxon>
        <taxon>Bacillota</taxon>
        <taxon>Bacilli</taxon>
        <taxon>Bacillales</taxon>
        <taxon>Gemellaceae</taxon>
        <taxon>Gemella</taxon>
    </lineage>
</organism>
<evidence type="ECO:0000256" key="1">
    <source>
        <dbReference type="ARBA" id="ARBA00001933"/>
    </source>
</evidence>
<gene>
    <name evidence="8" type="ORF">HMPREF3186_00485</name>
</gene>
<dbReference type="CDD" id="cd00609">
    <property type="entry name" value="AAT_like"/>
    <property type="match status" value="1"/>
</dbReference>
<proteinExistence type="inferred from homology"/>
<evidence type="ECO:0000313" key="8">
    <source>
        <dbReference type="EMBL" id="KXB62127.1"/>
    </source>
</evidence>
<dbReference type="PATRIC" id="fig|1379.3.peg.481"/>
<dbReference type="GO" id="GO:0030170">
    <property type="term" value="F:pyridoxal phosphate binding"/>
    <property type="evidence" value="ECO:0007669"/>
    <property type="project" value="InterPro"/>
</dbReference>
<evidence type="ECO:0000256" key="3">
    <source>
        <dbReference type="ARBA" id="ARBA00022576"/>
    </source>
</evidence>
<dbReference type="Proteomes" id="UP000070355">
    <property type="component" value="Unassembled WGS sequence"/>
</dbReference>
<dbReference type="InterPro" id="IPR004838">
    <property type="entry name" value="NHTrfase_class1_PyrdxlP-BS"/>
</dbReference>
<evidence type="ECO:0000256" key="2">
    <source>
        <dbReference type="ARBA" id="ARBA00007441"/>
    </source>
</evidence>
<evidence type="ECO:0000256" key="5">
    <source>
        <dbReference type="ARBA" id="ARBA00022898"/>
    </source>
</evidence>
<dbReference type="SUPFAM" id="SSF53383">
    <property type="entry name" value="PLP-dependent transferases"/>
    <property type="match status" value="1"/>
</dbReference>
<evidence type="ECO:0000256" key="6">
    <source>
        <dbReference type="RuleBase" id="RU000481"/>
    </source>
</evidence>
<keyword evidence="4 6" id="KW-0808">Transferase</keyword>
<accession>A0A134A353</accession>
<dbReference type="EC" id="2.6.1.-" evidence="6"/>
<dbReference type="AlphaFoldDB" id="A0A134A353"/>
<keyword evidence="5" id="KW-0663">Pyridoxal phosphate</keyword>
<dbReference type="STRING" id="1379.HMPREF3186_00485"/>
<protein>
    <recommendedName>
        <fullName evidence="6">Aminotransferase</fullName>
        <ecNumber evidence="6">2.6.1.-</ecNumber>
    </recommendedName>
</protein>
<comment type="similarity">
    <text evidence="2 6">Belongs to the class-I pyridoxal-phosphate-dependent aminotransferase family.</text>
</comment>
<comment type="cofactor">
    <cofactor evidence="1 6">
        <name>pyridoxal 5'-phosphate</name>
        <dbReference type="ChEBI" id="CHEBI:597326"/>
    </cofactor>
</comment>
<dbReference type="Pfam" id="PF00155">
    <property type="entry name" value="Aminotran_1_2"/>
    <property type="match status" value="1"/>
</dbReference>
<dbReference type="InterPro" id="IPR015424">
    <property type="entry name" value="PyrdxlP-dep_Trfase"/>
</dbReference>
<dbReference type="PROSITE" id="PS00105">
    <property type="entry name" value="AA_TRANSFER_CLASS_1"/>
    <property type="match status" value="1"/>
</dbReference>
<feature type="domain" description="Aminotransferase class I/classII large" evidence="7">
    <location>
        <begin position="36"/>
        <end position="386"/>
    </location>
</feature>
<reference evidence="9" key="1">
    <citation type="submission" date="2016-01" db="EMBL/GenBank/DDBJ databases">
        <authorList>
            <person name="Mitreva M."/>
            <person name="Pepin K.H."/>
            <person name="Mihindukulasuriya K.A."/>
            <person name="Fulton R."/>
            <person name="Fronick C."/>
            <person name="O'Laughlin M."/>
            <person name="Miner T."/>
            <person name="Herter B."/>
            <person name="Rosa B.A."/>
            <person name="Cordes M."/>
            <person name="Tomlinson C."/>
            <person name="Wollam A."/>
            <person name="Palsikar V.B."/>
            <person name="Mardis E.R."/>
            <person name="Wilson R.K."/>
        </authorList>
    </citation>
    <scope>NUCLEOTIDE SEQUENCE [LARGE SCALE GENOMIC DNA]</scope>
    <source>
        <strain evidence="9">DNF01167</strain>
    </source>
</reference>
<dbReference type="InterPro" id="IPR050596">
    <property type="entry name" value="AspAT/PAT-like"/>
</dbReference>
<dbReference type="InterPro" id="IPR015421">
    <property type="entry name" value="PyrdxlP-dep_Trfase_major"/>
</dbReference>
<dbReference type="GO" id="GO:0008483">
    <property type="term" value="F:transaminase activity"/>
    <property type="evidence" value="ECO:0007669"/>
    <property type="project" value="UniProtKB-KW"/>
</dbReference>
<sequence length="392" mass="43746">MDIKKSLENKFNTSLANLTGSPIREFDAFASTIEGIIKLTLGEPDFDTAEEVKEAAKVALDNNRTHYSVNNGIEPLRAAWAKNLEKRYNLKYSSDEVIVTIGASAAIEHTISAITNQGDTILVVTPYFSAYEGVGILNKCNIKFIDTADNGFKVHPSDLEKALEGNKDAKAILINYPNNPSGVSYTREEVKEIADVLGKYDIFVLSDEIYGDITYNYKHTSLAEFIPEQTVLISGLSKSHAMTGWRIGFVAAPQAMIRKIGVFHLFTVSGAPTFIQDAAVVALTDENVDNYNNHMIETYRERKDYMVPRLRELGFEIPEIDGAFYIFAKIPAEYRELGAMEFCKLLAKEARVGVIPGTAFGKAYNDFFRISYATSMENIKEAVERISQFMNK</sequence>
<dbReference type="Gene3D" id="3.40.640.10">
    <property type="entry name" value="Type I PLP-dependent aspartate aminotransferase-like (Major domain)"/>
    <property type="match status" value="1"/>
</dbReference>
<dbReference type="EMBL" id="LSDC01000027">
    <property type="protein sequence ID" value="KXB62127.1"/>
    <property type="molecule type" value="Genomic_DNA"/>
</dbReference>
<evidence type="ECO:0000259" key="7">
    <source>
        <dbReference type="Pfam" id="PF00155"/>
    </source>
</evidence>
<dbReference type="PANTHER" id="PTHR46383:SF4">
    <property type="entry name" value="AMINOTRANSFERASE"/>
    <property type="match status" value="1"/>
</dbReference>
<evidence type="ECO:0000313" key="9">
    <source>
        <dbReference type="Proteomes" id="UP000070355"/>
    </source>
</evidence>
<dbReference type="OrthoDB" id="9802328at2"/>